<dbReference type="InterPro" id="IPR001170">
    <property type="entry name" value="ANPR/GUC"/>
</dbReference>
<reference evidence="10 11" key="1">
    <citation type="submission" date="2024-02" db="EMBL/GenBank/DDBJ databases">
        <authorList>
            <person name="Daric V."/>
            <person name="Darras S."/>
        </authorList>
    </citation>
    <scope>NUCLEOTIDE SEQUENCE [LARGE SCALE GENOMIC DNA]</scope>
</reference>
<accession>A0ABP0F276</accession>
<protein>
    <recommendedName>
        <fullName evidence="9">Receptor ligand binding region domain-containing protein</fullName>
    </recommendedName>
</protein>
<proteinExistence type="predicted"/>
<keyword evidence="3" id="KW-0732">Signal</keyword>
<evidence type="ECO:0000256" key="4">
    <source>
        <dbReference type="ARBA" id="ARBA00022989"/>
    </source>
</evidence>
<dbReference type="InterPro" id="IPR052612">
    <property type="entry name" value="ANP_Clearance_Receptor"/>
</dbReference>
<keyword evidence="7" id="KW-0325">Glycoprotein</keyword>
<dbReference type="InterPro" id="IPR001828">
    <property type="entry name" value="ANF_lig-bd_rcpt"/>
</dbReference>
<evidence type="ECO:0000313" key="11">
    <source>
        <dbReference type="Proteomes" id="UP001642483"/>
    </source>
</evidence>
<comment type="subcellular location">
    <subcellularLocation>
        <location evidence="1">Membrane</location>
        <topology evidence="1">Single-pass type I membrane protein</topology>
    </subcellularLocation>
</comment>
<organism evidence="10 11">
    <name type="scientific">Clavelina lepadiformis</name>
    <name type="common">Light-bulb sea squirt</name>
    <name type="synonym">Ascidia lepadiformis</name>
    <dbReference type="NCBI Taxonomy" id="159417"/>
    <lineage>
        <taxon>Eukaryota</taxon>
        <taxon>Metazoa</taxon>
        <taxon>Chordata</taxon>
        <taxon>Tunicata</taxon>
        <taxon>Ascidiacea</taxon>
        <taxon>Aplousobranchia</taxon>
        <taxon>Clavelinidae</taxon>
        <taxon>Clavelina</taxon>
    </lineage>
</organism>
<keyword evidence="5 8" id="KW-0472">Membrane</keyword>
<dbReference type="Gene3D" id="3.40.50.2300">
    <property type="match status" value="2"/>
</dbReference>
<dbReference type="InterPro" id="IPR028082">
    <property type="entry name" value="Peripla_BP_I"/>
</dbReference>
<evidence type="ECO:0000256" key="2">
    <source>
        <dbReference type="ARBA" id="ARBA00022692"/>
    </source>
</evidence>
<dbReference type="PANTHER" id="PTHR44755">
    <property type="entry name" value="NATRIURETIC PEPTIDE RECEPTOR 3-RELATED"/>
    <property type="match status" value="1"/>
</dbReference>
<dbReference type="PRINTS" id="PR00255">
    <property type="entry name" value="NATPEPTIDER"/>
</dbReference>
<sequence length="562" mass="63366">MACCRGCGFMVTTYNLIGQRSRTSRNTFAQTKTPRTLFATVLPLMMIVMRSTAAANGNNTIHVVVSVPFDPPYIFRKEIIKPAVDFALDSVRLHMPKPLQNYDFLVSFRNSTCSRKAALEVVEYYHDSCNRKNEQSLCLMTSPLVFLGPVCSDASSVVALFAEKWNVPIISTGAHAMWVTPGPEYPLLTRITPSYADLGYFIHNLFKKFQYASTHLVDIVYEDVFYGQSEEDECYYMMQAIRFIFVNEDYMIDVEGHAITDANFNSDEFVKNMDNPKCVLMCASSDSVRKIMLSARAQGYTVKGRNDWFVIDLHNDDHYAHGAWKRGDSLDYDAKSAYRALWVFTLKTSKTDQFINFTKAVQAQYRMTGTTANVNAYVEGFYDSILLYVRALNDTIRQGFSPLNGKVISENMRNITFPGIAGPVSLDAYGDRKGDYSVLTMGNQGKFETYMEYFGHPPRLMVHPKTPKSDSDNPKDLPGWTKISGQGKHGIRNNAITIGLSAIAAIIICCFLIAGRICYRNKCSSRSNNHNTYNQHEAIHIPLREEVSVTTCMTGLEEDMKA</sequence>
<gene>
    <name evidence="10" type="ORF">CVLEPA_LOCUS1336</name>
</gene>
<keyword evidence="4 8" id="KW-1133">Transmembrane helix</keyword>
<dbReference type="EMBL" id="CAWYQH010000001">
    <property type="protein sequence ID" value="CAK8672382.1"/>
    <property type="molecule type" value="Genomic_DNA"/>
</dbReference>
<keyword evidence="2 8" id="KW-0812">Transmembrane</keyword>
<evidence type="ECO:0000259" key="9">
    <source>
        <dbReference type="Pfam" id="PF01094"/>
    </source>
</evidence>
<evidence type="ECO:0000313" key="10">
    <source>
        <dbReference type="EMBL" id="CAK8672382.1"/>
    </source>
</evidence>
<feature type="transmembrane region" description="Helical" evidence="8">
    <location>
        <begin position="498"/>
        <end position="519"/>
    </location>
</feature>
<keyword evidence="6" id="KW-0675">Receptor</keyword>
<evidence type="ECO:0000256" key="7">
    <source>
        <dbReference type="ARBA" id="ARBA00023180"/>
    </source>
</evidence>
<dbReference type="Pfam" id="PF01094">
    <property type="entry name" value="ANF_receptor"/>
    <property type="match status" value="1"/>
</dbReference>
<comment type="caution">
    <text evidence="10">The sequence shown here is derived from an EMBL/GenBank/DDBJ whole genome shotgun (WGS) entry which is preliminary data.</text>
</comment>
<dbReference type="Proteomes" id="UP001642483">
    <property type="component" value="Unassembled WGS sequence"/>
</dbReference>
<evidence type="ECO:0000256" key="5">
    <source>
        <dbReference type="ARBA" id="ARBA00023136"/>
    </source>
</evidence>
<evidence type="ECO:0000256" key="6">
    <source>
        <dbReference type="ARBA" id="ARBA00023170"/>
    </source>
</evidence>
<evidence type="ECO:0000256" key="1">
    <source>
        <dbReference type="ARBA" id="ARBA00004479"/>
    </source>
</evidence>
<dbReference type="PANTHER" id="PTHR44755:SF11">
    <property type="entry name" value="ATRIAL NATRIURETIC PEPTIDE RECEPTOR 3 ISOFORM X1"/>
    <property type="match status" value="1"/>
</dbReference>
<evidence type="ECO:0000256" key="8">
    <source>
        <dbReference type="SAM" id="Phobius"/>
    </source>
</evidence>
<feature type="domain" description="Receptor ligand binding region" evidence="9">
    <location>
        <begin position="81"/>
        <end position="442"/>
    </location>
</feature>
<keyword evidence="11" id="KW-1185">Reference proteome</keyword>
<evidence type="ECO:0000256" key="3">
    <source>
        <dbReference type="ARBA" id="ARBA00022729"/>
    </source>
</evidence>
<dbReference type="SUPFAM" id="SSF53822">
    <property type="entry name" value="Periplasmic binding protein-like I"/>
    <property type="match status" value="1"/>
</dbReference>
<name>A0ABP0F276_CLALP</name>